<dbReference type="Proteomes" id="UP000485058">
    <property type="component" value="Unassembled WGS sequence"/>
</dbReference>
<comment type="caution">
    <text evidence="1">The sequence shown here is derived from an EMBL/GenBank/DDBJ whole genome shotgun (WGS) entry which is preliminary data.</text>
</comment>
<feature type="non-terminal residue" evidence="1">
    <location>
        <position position="1"/>
    </location>
</feature>
<proteinExistence type="predicted"/>
<evidence type="ECO:0000313" key="2">
    <source>
        <dbReference type="Proteomes" id="UP000485058"/>
    </source>
</evidence>
<organism evidence="1 2">
    <name type="scientific">Haematococcus lacustris</name>
    <name type="common">Green alga</name>
    <name type="synonym">Haematococcus pluvialis</name>
    <dbReference type="NCBI Taxonomy" id="44745"/>
    <lineage>
        <taxon>Eukaryota</taxon>
        <taxon>Viridiplantae</taxon>
        <taxon>Chlorophyta</taxon>
        <taxon>core chlorophytes</taxon>
        <taxon>Chlorophyceae</taxon>
        <taxon>CS clade</taxon>
        <taxon>Chlamydomonadales</taxon>
        <taxon>Haematococcaceae</taxon>
        <taxon>Haematococcus</taxon>
    </lineage>
</organism>
<keyword evidence="2" id="KW-1185">Reference proteome</keyword>
<gene>
    <name evidence="1" type="ORF">HaLaN_00231</name>
</gene>
<sequence length="24" mass="2777">GVVREDREVSLRGPAHWLESRQCP</sequence>
<dbReference type="AlphaFoldDB" id="A0A699YFH8"/>
<name>A0A699YFH8_HAELA</name>
<dbReference type="EMBL" id="BLLF01000006">
    <property type="protein sequence ID" value="GFH05724.1"/>
    <property type="molecule type" value="Genomic_DNA"/>
</dbReference>
<accession>A0A699YFH8</accession>
<protein>
    <submittedName>
        <fullName evidence="1">Uncharacterized protein</fullName>
    </submittedName>
</protein>
<reference evidence="1 2" key="1">
    <citation type="submission" date="2020-02" db="EMBL/GenBank/DDBJ databases">
        <title>Draft genome sequence of Haematococcus lacustris strain NIES-144.</title>
        <authorList>
            <person name="Morimoto D."/>
            <person name="Nakagawa S."/>
            <person name="Yoshida T."/>
            <person name="Sawayama S."/>
        </authorList>
    </citation>
    <scope>NUCLEOTIDE SEQUENCE [LARGE SCALE GENOMIC DNA]</scope>
    <source>
        <strain evidence="1 2">NIES-144</strain>
    </source>
</reference>
<evidence type="ECO:0000313" key="1">
    <source>
        <dbReference type="EMBL" id="GFH05724.1"/>
    </source>
</evidence>